<organism evidence="2 3">
    <name type="scientific">Vitis vinifera</name>
    <name type="common">Grape</name>
    <dbReference type="NCBI Taxonomy" id="29760"/>
    <lineage>
        <taxon>Eukaryota</taxon>
        <taxon>Viridiplantae</taxon>
        <taxon>Streptophyta</taxon>
        <taxon>Embryophyta</taxon>
        <taxon>Tracheophyta</taxon>
        <taxon>Spermatophyta</taxon>
        <taxon>Magnoliopsida</taxon>
        <taxon>eudicotyledons</taxon>
        <taxon>Gunneridae</taxon>
        <taxon>Pentapetalae</taxon>
        <taxon>rosids</taxon>
        <taxon>Vitales</taxon>
        <taxon>Vitaceae</taxon>
        <taxon>Viteae</taxon>
        <taxon>Vitis</taxon>
    </lineage>
</organism>
<dbReference type="InterPro" id="IPR043128">
    <property type="entry name" value="Rev_trsase/Diguanyl_cyclase"/>
</dbReference>
<feature type="domain" description="Reverse transcriptase" evidence="1">
    <location>
        <begin position="371"/>
        <end position="516"/>
    </location>
</feature>
<dbReference type="Gene3D" id="3.10.10.10">
    <property type="entry name" value="HIV Type 1 Reverse Transcriptase, subunit A, domain 1"/>
    <property type="match status" value="1"/>
</dbReference>
<comment type="caution">
    <text evidence="2">The sequence shown here is derived from an EMBL/GenBank/DDBJ whole genome shotgun (WGS) entry which is preliminary data.</text>
</comment>
<dbReference type="AlphaFoldDB" id="A0A438DQY6"/>
<evidence type="ECO:0000313" key="3">
    <source>
        <dbReference type="Proteomes" id="UP000288805"/>
    </source>
</evidence>
<evidence type="ECO:0000259" key="1">
    <source>
        <dbReference type="Pfam" id="PF00078"/>
    </source>
</evidence>
<sequence>MIKQVPTYAKFLKDLCTIKRGLTVNKKAFLTEQVSAILQCKSPLKYKDPGSPTISVMIGGKVVEKALLDLGASVNLLPYSVYKQLGLGELKPTTITLSLADRSVKIPRGVIEDVLVQVDNFYYPVDFIVLDTDPTVKEANLVPIILGRPFLATSNAIINCRNGLMQLTFGNMTLDLNIFYMSKKQTTPKEEEGPEEVCIIDTLVEEHCNQNMQDKLNESLVDFEEGLSEPPNVLATLQSWRMIEEILPLFNKEEEAVTEKETPKLNLKPLPVELKYTYLKENNQCPVVISSSLTSHQEKSLMEVLKRGVSKPIRQLQRRLNPHLQEVVRAEVLKLLQAGIIYPISNSPWVSPTQVVPKKSGITVVQNEKGEEITTRLTSGWRVCIDYRKLNVVTRKDHFPLPFIDQVLERVSGHPFYCFLDRYLGYFQIEIDVEDQEKTTFTCPFGTYAYRRMSFGLCNAPATFQKCMLSIFSDMVERIMEVFMDDITVYGGTFEECLINLEAVLHRCIEKDLVLN</sequence>
<dbReference type="SUPFAM" id="SSF50630">
    <property type="entry name" value="Acid proteases"/>
    <property type="match status" value="1"/>
</dbReference>
<dbReference type="Gene3D" id="3.30.70.270">
    <property type="match status" value="1"/>
</dbReference>
<dbReference type="Gene3D" id="2.40.70.10">
    <property type="entry name" value="Acid Proteases"/>
    <property type="match status" value="1"/>
</dbReference>
<dbReference type="EMBL" id="QGNW01001522">
    <property type="protein sequence ID" value="RVW37859.1"/>
    <property type="molecule type" value="Genomic_DNA"/>
</dbReference>
<proteinExistence type="predicted"/>
<name>A0A438DQY6_VITVI</name>
<evidence type="ECO:0000313" key="2">
    <source>
        <dbReference type="EMBL" id="RVW37859.1"/>
    </source>
</evidence>
<dbReference type="Proteomes" id="UP000288805">
    <property type="component" value="Unassembled WGS sequence"/>
</dbReference>
<dbReference type="InterPro" id="IPR043502">
    <property type="entry name" value="DNA/RNA_pol_sf"/>
</dbReference>
<gene>
    <name evidence="2" type="primary">pol_1165</name>
    <name evidence="2" type="ORF">CK203_108344</name>
</gene>
<dbReference type="Pfam" id="PF13650">
    <property type="entry name" value="Asp_protease_2"/>
    <property type="match status" value="1"/>
</dbReference>
<dbReference type="Pfam" id="PF00078">
    <property type="entry name" value="RVT_1"/>
    <property type="match status" value="1"/>
</dbReference>
<dbReference type="CDD" id="cd00303">
    <property type="entry name" value="retropepsin_like"/>
    <property type="match status" value="1"/>
</dbReference>
<protein>
    <submittedName>
        <fullName evidence="2">Retrovirus-related Pol polyprotein from transposon 17.6</fullName>
    </submittedName>
</protein>
<reference evidence="2 3" key="1">
    <citation type="journal article" date="2018" name="PLoS Genet.">
        <title>Population sequencing reveals clonal diversity and ancestral inbreeding in the grapevine cultivar Chardonnay.</title>
        <authorList>
            <person name="Roach M.J."/>
            <person name="Johnson D.L."/>
            <person name="Bohlmann J."/>
            <person name="van Vuuren H.J."/>
            <person name="Jones S.J."/>
            <person name="Pretorius I.S."/>
            <person name="Schmidt S.A."/>
            <person name="Borneman A.R."/>
        </authorList>
    </citation>
    <scope>NUCLEOTIDE SEQUENCE [LARGE SCALE GENOMIC DNA]</scope>
    <source>
        <strain evidence="3">cv. Chardonnay</strain>
        <tissue evidence="2">Leaf</tissue>
    </source>
</reference>
<dbReference type="SUPFAM" id="SSF56672">
    <property type="entry name" value="DNA/RNA polymerases"/>
    <property type="match status" value="1"/>
</dbReference>
<dbReference type="InterPro" id="IPR053134">
    <property type="entry name" value="RNA-dir_DNA_polymerase"/>
</dbReference>
<dbReference type="InterPro" id="IPR021109">
    <property type="entry name" value="Peptidase_aspartic_dom_sf"/>
</dbReference>
<dbReference type="CDD" id="cd01647">
    <property type="entry name" value="RT_LTR"/>
    <property type="match status" value="1"/>
</dbReference>
<dbReference type="PANTHER" id="PTHR24559">
    <property type="entry name" value="TRANSPOSON TY3-I GAG-POL POLYPROTEIN"/>
    <property type="match status" value="1"/>
</dbReference>
<dbReference type="InterPro" id="IPR000477">
    <property type="entry name" value="RT_dom"/>
</dbReference>
<accession>A0A438DQY6</accession>
<dbReference type="PANTHER" id="PTHR24559:SF444">
    <property type="entry name" value="REVERSE TRANSCRIPTASE DOMAIN-CONTAINING PROTEIN"/>
    <property type="match status" value="1"/>
</dbReference>